<reference evidence="4 5" key="1">
    <citation type="submission" date="2023-07" db="EMBL/GenBank/DDBJ databases">
        <title>Sorghum-associated microbial communities from plants grown in Nebraska, USA.</title>
        <authorList>
            <person name="Schachtman D."/>
        </authorList>
    </citation>
    <scope>NUCLEOTIDE SEQUENCE [LARGE SCALE GENOMIC DNA]</scope>
    <source>
        <strain evidence="4 5">4249</strain>
    </source>
</reference>
<dbReference type="InterPro" id="IPR002048">
    <property type="entry name" value="EF_hand_dom"/>
</dbReference>
<sequence>MKLTLVATLAVLFIALPVAAQPFARPMGPGSMPTFADFDGDGDGRITEQEFVDARSQRITERATEGRAMRGLSEAGDFKDIDTNGDGNLSREELDAYLSRHGQNRRAQSAL</sequence>
<accession>A0ABU1WFU1</accession>
<dbReference type="PROSITE" id="PS00018">
    <property type="entry name" value="EF_HAND_1"/>
    <property type="match status" value="2"/>
</dbReference>
<proteinExistence type="predicted"/>
<evidence type="ECO:0000256" key="2">
    <source>
        <dbReference type="SAM" id="SignalP"/>
    </source>
</evidence>
<dbReference type="SUPFAM" id="SSF47473">
    <property type="entry name" value="EF-hand"/>
    <property type="match status" value="1"/>
</dbReference>
<keyword evidence="5" id="KW-1185">Reference proteome</keyword>
<dbReference type="Gene3D" id="1.10.238.10">
    <property type="entry name" value="EF-hand"/>
    <property type="match status" value="1"/>
</dbReference>
<gene>
    <name evidence="4" type="ORF">J2W49_000063</name>
</gene>
<feature type="domain" description="EF-hand" evidence="3">
    <location>
        <begin position="35"/>
        <end position="61"/>
    </location>
</feature>
<protein>
    <recommendedName>
        <fullName evidence="3">EF-hand domain-containing protein</fullName>
    </recommendedName>
</protein>
<dbReference type="Pfam" id="PF13202">
    <property type="entry name" value="EF-hand_5"/>
    <property type="match status" value="2"/>
</dbReference>
<evidence type="ECO:0000259" key="3">
    <source>
        <dbReference type="PROSITE" id="PS50222"/>
    </source>
</evidence>
<keyword evidence="2" id="KW-0732">Signal</keyword>
<evidence type="ECO:0000256" key="1">
    <source>
        <dbReference type="SAM" id="MobiDB-lite"/>
    </source>
</evidence>
<dbReference type="Proteomes" id="UP001265700">
    <property type="component" value="Unassembled WGS sequence"/>
</dbReference>
<feature type="signal peptide" evidence="2">
    <location>
        <begin position="1"/>
        <end position="20"/>
    </location>
</feature>
<dbReference type="EMBL" id="JAVDWU010000001">
    <property type="protein sequence ID" value="MDR7148135.1"/>
    <property type="molecule type" value="Genomic_DNA"/>
</dbReference>
<feature type="region of interest" description="Disordered" evidence="1">
    <location>
        <begin position="62"/>
        <end position="89"/>
    </location>
</feature>
<dbReference type="InterPro" id="IPR011992">
    <property type="entry name" value="EF-hand-dom_pair"/>
</dbReference>
<feature type="domain" description="EF-hand" evidence="3">
    <location>
        <begin position="78"/>
        <end position="104"/>
    </location>
</feature>
<evidence type="ECO:0000313" key="4">
    <source>
        <dbReference type="EMBL" id="MDR7148135.1"/>
    </source>
</evidence>
<dbReference type="PROSITE" id="PS50222">
    <property type="entry name" value="EF_HAND_2"/>
    <property type="match status" value="2"/>
</dbReference>
<comment type="caution">
    <text evidence="4">The sequence shown here is derived from an EMBL/GenBank/DDBJ whole genome shotgun (WGS) entry which is preliminary data.</text>
</comment>
<dbReference type="RefSeq" id="WP_310310365.1">
    <property type="nucleotide sequence ID" value="NZ_JAVDWU010000001.1"/>
</dbReference>
<dbReference type="InterPro" id="IPR018247">
    <property type="entry name" value="EF_Hand_1_Ca_BS"/>
</dbReference>
<evidence type="ECO:0000313" key="5">
    <source>
        <dbReference type="Proteomes" id="UP001265700"/>
    </source>
</evidence>
<organism evidence="4 5">
    <name type="scientific">Hydrogenophaga palleronii</name>
    <dbReference type="NCBI Taxonomy" id="65655"/>
    <lineage>
        <taxon>Bacteria</taxon>
        <taxon>Pseudomonadati</taxon>
        <taxon>Pseudomonadota</taxon>
        <taxon>Betaproteobacteria</taxon>
        <taxon>Burkholderiales</taxon>
        <taxon>Comamonadaceae</taxon>
        <taxon>Hydrogenophaga</taxon>
    </lineage>
</organism>
<name>A0ABU1WFU1_9BURK</name>
<dbReference type="SMART" id="SM00054">
    <property type="entry name" value="EFh"/>
    <property type="match status" value="2"/>
</dbReference>
<feature type="chain" id="PRO_5045648050" description="EF-hand domain-containing protein" evidence="2">
    <location>
        <begin position="21"/>
        <end position="111"/>
    </location>
</feature>